<dbReference type="RefSeq" id="WP_066610128.1">
    <property type="nucleotide sequence ID" value="NZ_LQQU01000007.1"/>
</dbReference>
<dbReference type="AlphaFoldDB" id="A0A165FXA8"/>
<dbReference type="OrthoDB" id="5293309at2"/>
<dbReference type="PANTHER" id="PTHR38784:SF1">
    <property type="entry name" value="SUCROSE PHOSPHORYLASE"/>
    <property type="match status" value="1"/>
</dbReference>
<dbReference type="InterPro" id="IPR038590">
    <property type="entry name" value="YaeQ_sf"/>
</dbReference>
<dbReference type="Gene3D" id="3.10.640.10">
    <property type="entry name" value="Restriction endonuclease-like alpha-beta roll domain"/>
    <property type="match status" value="1"/>
</dbReference>
<proteinExistence type="predicted"/>
<evidence type="ECO:0000313" key="2">
    <source>
        <dbReference type="Proteomes" id="UP000076625"/>
    </source>
</evidence>
<protein>
    <recommendedName>
        <fullName evidence="3">YaeQ family protein</fullName>
    </recommendedName>
</protein>
<comment type="caution">
    <text evidence="1">The sequence shown here is derived from an EMBL/GenBank/DDBJ whole genome shotgun (WGS) entry which is preliminary data.</text>
</comment>
<accession>A0A165FXA8</accession>
<keyword evidence="2" id="KW-1185">Reference proteome</keyword>
<gene>
    <name evidence="1" type="ORF">AVW16_06305</name>
</gene>
<organism evidence="1 2">
    <name type="scientific">Crenobacter luteus</name>
    <dbReference type="NCBI Taxonomy" id="1452487"/>
    <lineage>
        <taxon>Bacteria</taxon>
        <taxon>Pseudomonadati</taxon>
        <taxon>Pseudomonadota</taxon>
        <taxon>Betaproteobacteria</taxon>
        <taxon>Neisseriales</taxon>
        <taxon>Neisseriaceae</taxon>
        <taxon>Crenobacter</taxon>
    </lineage>
</organism>
<reference evidence="2" key="1">
    <citation type="submission" date="2016-01" db="EMBL/GenBank/DDBJ databases">
        <title>Draft genome of Chromobacterium sp. F49.</title>
        <authorList>
            <person name="Hong K.W."/>
        </authorList>
    </citation>
    <scope>NUCLEOTIDE SEQUENCE [LARGE SCALE GENOMIC DNA]</scope>
    <source>
        <strain evidence="2">CN10</strain>
    </source>
</reference>
<sequence length="178" mass="19901">MALSATIYKANLSISDMDRGYYAEHALTIAQHPSETLERMMLRVAVFALHASETLTFTKGLCADDEPEIWQKSYSDEIELWLDLGEPDEKRLKKACGRADAVWLYCYGGRAAEIWWQGMKGKSARFANLNVINIAPATLAGLVTLAERGMQLTATIQDGQLWLSNGETTVLVEGERWQ</sequence>
<dbReference type="SMART" id="SM01322">
    <property type="entry name" value="YaeQ"/>
    <property type="match status" value="1"/>
</dbReference>
<evidence type="ECO:0008006" key="3">
    <source>
        <dbReference type="Google" id="ProtNLM"/>
    </source>
</evidence>
<dbReference type="Pfam" id="PF07152">
    <property type="entry name" value="YaeQ"/>
    <property type="match status" value="1"/>
</dbReference>
<name>A0A165FXA8_9NEIS</name>
<dbReference type="SUPFAM" id="SSF52980">
    <property type="entry name" value="Restriction endonuclease-like"/>
    <property type="match status" value="1"/>
</dbReference>
<dbReference type="InterPro" id="IPR011335">
    <property type="entry name" value="Restrct_endonuc-II-like"/>
</dbReference>
<dbReference type="STRING" id="1452487.AVW16_06305"/>
<dbReference type="CDD" id="cd22368">
    <property type="entry name" value="YaeQ-like"/>
    <property type="match status" value="1"/>
</dbReference>
<dbReference type="EMBL" id="LQQU01000007">
    <property type="protein sequence ID" value="KZE34484.1"/>
    <property type="molecule type" value="Genomic_DNA"/>
</dbReference>
<evidence type="ECO:0000313" key="1">
    <source>
        <dbReference type="EMBL" id="KZE34484.1"/>
    </source>
</evidence>
<dbReference type="PANTHER" id="PTHR38784">
    <property type="entry name" value="SUCROSE PHOSPHORYLASE"/>
    <property type="match status" value="1"/>
</dbReference>
<dbReference type="Proteomes" id="UP000076625">
    <property type="component" value="Unassembled WGS sequence"/>
</dbReference>
<dbReference type="InterPro" id="IPR009822">
    <property type="entry name" value="YaeQ"/>
</dbReference>
<dbReference type="PIRSF" id="PIRSF011484">
    <property type="entry name" value="YaeQ"/>
    <property type="match status" value="1"/>
</dbReference>